<organism evidence="1 2">
    <name type="scientific">Shewanella dokdonensis</name>
    <dbReference type="NCBI Taxonomy" id="712036"/>
    <lineage>
        <taxon>Bacteria</taxon>
        <taxon>Pseudomonadati</taxon>
        <taxon>Pseudomonadota</taxon>
        <taxon>Gammaproteobacteria</taxon>
        <taxon>Alteromonadales</taxon>
        <taxon>Shewanellaceae</taxon>
        <taxon>Shewanella</taxon>
    </lineage>
</organism>
<dbReference type="RefSeq" id="WP_213681157.1">
    <property type="nucleotide sequence ID" value="NZ_CP074572.1"/>
</dbReference>
<reference evidence="1 2" key="1">
    <citation type="journal article" date="2012" name="Int. J. Syst. Evol. Microbiol.">
        <title>Shewanella dokdonensis sp. nov., isolated from seawater.</title>
        <authorList>
            <person name="Sung H.R."/>
            <person name="Yoon J.H."/>
            <person name="Ghim S.Y."/>
        </authorList>
    </citation>
    <scope>NUCLEOTIDE SEQUENCE [LARGE SCALE GENOMIC DNA]</scope>
    <source>
        <strain evidence="1 2">DSM 23626</strain>
    </source>
</reference>
<evidence type="ECO:0000313" key="1">
    <source>
        <dbReference type="EMBL" id="QVK22503.1"/>
    </source>
</evidence>
<gene>
    <name evidence="1" type="ORF">KHX94_14335</name>
</gene>
<keyword evidence="2" id="KW-1185">Reference proteome</keyword>
<proteinExistence type="predicted"/>
<name>A0ABX8DCP1_9GAMM</name>
<evidence type="ECO:0000313" key="2">
    <source>
        <dbReference type="Proteomes" id="UP000676428"/>
    </source>
</evidence>
<dbReference type="EMBL" id="CP074572">
    <property type="protein sequence ID" value="QVK22503.1"/>
    <property type="molecule type" value="Genomic_DNA"/>
</dbReference>
<protein>
    <submittedName>
        <fullName evidence="1">Integrase</fullName>
    </submittedName>
</protein>
<accession>A0ABX8DCP1</accession>
<sequence length="62" mass="7056">MTVEYPDIERTFTLHDIKAKGISDFEGTLSEKQQFSGHKTLAQVNDYDRRTAVVPTIGSRKK</sequence>
<dbReference type="Proteomes" id="UP000676428">
    <property type="component" value="Chromosome"/>
</dbReference>